<evidence type="ECO:0000256" key="1">
    <source>
        <dbReference type="ARBA" id="ARBA00022737"/>
    </source>
</evidence>
<dbReference type="PANTHER" id="PTHR46288:SF13">
    <property type="entry name" value="DC1 DOMAIN CONTAINING PROTEIN"/>
    <property type="match status" value="1"/>
</dbReference>
<sequence>MGKIIQQETTHFSHPHPLKLIPYQQTLNLTSSCPACNLNPSGSIYSCTPCNFFLHQKCFEMPTKITHPFHKDHTFTLLPRPAYAEGLFSCDACGQPGKGVSYHCKPCGVDLHVPCASMPLSVTRACHMHELRLTFGLPKSDTNFYCDVCMGPGGSRHWLYRCGPCGFDAHLNCALGFEAAVGSSRSAPPQQTQGFGPRFENNAAIGVPAGDPLRVPSYVPNREAVLQMINHNNATTAQAMLASGGGDGGYRVLRQQQLMQMISNYRNGGGAGGAGILARLNGMGGGGAGGQYLLQGLMGGGGGGGVPGLSGLGGGGSSQDILQALMSGGSGGGGLDLQSLLGGGNGIGYLGGALGGFGF</sequence>
<evidence type="ECO:0000259" key="2">
    <source>
        <dbReference type="Pfam" id="PF03107"/>
    </source>
</evidence>
<evidence type="ECO:0000313" key="3">
    <source>
        <dbReference type="EMBL" id="KAL3622422.1"/>
    </source>
</evidence>
<name>A0ABD3BYN1_9LAMI</name>
<dbReference type="PROSITE" id="PS51257">
    <property type="entry name" value="PROKAR_LIPOPROTEIN"/>
    <property type="match status" value="1"/>
</dbReference>
<keyword evidence="1" id="KW-0677">Repeat</keyword>
<reference evidence="4" key="1">
    <citation type="journal article" date="2024" name="IScience">
        <title>Strigolactones Initiate the Formation of Haustorium-like Structures in Castilleja.</title>
        <authorList>
            <person name="Buerger M."/>
            <person name="Peterson D."/>
            <person name="Chory J."/>
        </authorList>
    </citation>
    <scope>NUCLEOTIDE SEQUENCE [LARGE SCALE GENOMIC DNA]</scope>
</reference>
<gene>
    <name evidence="3" type="ORF">CASFOL_033833</name>
</gene>
<evidence type="ECO:0000313" key="4">
    <source>
        <dbReference type="Proteomes" id="UP001632038"/>
    </source>
</evidence>
<feature type="domain" description="DC1" evidence="2">
    <location>
        <begin position="68"/>
        <end position="116"/>
    </location>
</feature>
<dbReference type="Proteomes" id="UP001632038">
    <property type="component" value="Unassembled WGS sequence"/>
</dbReference>
<accession>A0ABD3BYN1</accession>
<dbReference type="EMBL" id="JAVIJP010000060">
    <property type="protein sequence ID" value="KAL3622422.1"/>
    <property type="molecule type" value="Genomic_DNA"/>
</dbReference>
<feature type="domain" description="DC1" evidence="2">
    <location>
        <begin position="12"/>
        <end position="58"/>
    </location>
</feature>
<dbReference type="Pfam" id="PF03107">
    <property type="entry name" value="C1_2"/>
    <property type="match status" value="3"/>
</dbReference>
<organism evidence="3 4">
    <name type="scientific">Castilleja foliolosa</name>
    <dbReference type="NCBI Taxonomy" id="1961234"/>
    <lineage>
        <taxon>Eukaryota</taxon>
        <taxon>Viridiplantae</taxon>
        <taxon>Streptophyta</taxon>
        <taxon>Embryophyta</taxon>
        <taxon>Tracheophyta</taxon>
        <taxon>Spermatophyta</taxon>
        <taxon>Magnoliopsida</taxon>
        <taxon>eudicotyledons</taxon>
        <taxon>Gunneridae</taxon>
        <taxon>Pentapetalae</taxon>
        <taxon>asterids</taxon>
        <taxon>lamiids</taxon>
        <taxon>Lamiales</taxon>
        <taxon>Orobanchaceae</taxon>
        <taxon>Pedicularideae</taxon>
        <taxon>Castillejinae</taxon>
        <taxon>Castilleja</taxon>
    </lineage>
</organism>
<dbReference type="SUPFAM" id="SSF57889">
    <property type="entry name" value="Cysteine-rich domain"/>
    <property type="match status" value="2"/>
</dbReference>
<protein>
    <recommendedName>
        <fullName evidence="2">DC1 domain-containing protein</fullName>
    </recommendedName>
</protein>
<proteinExistence type="predicted"/>
<comment type="caution">
    <text evidence="3">The sequence shown here is derived from an EMBL/GenBank/DDBJ whole genome shotgun (WGS) entry which is preliminary data.</text>
</comment>
<dbReference type="AlphaFoldDB" id="A0ABD3BYN1"/>
<keyword evidence="4" id="KW-1185">Reference proteome</keyword>
<dbReference type="PANTHER" id="PTHR46288">
    <property type="entry name" value="PHORBOL-ESTER/DAG-TYPE DOMAIN-CONTAINING PROTEIN"/>
    <property type="match status" value="1"/>
</dbReference>
<dbReference type="InterPro" id="IPR004146">
    <property type="entry name" value="DC1"/>
</dbReference>
<dbReference type="InterPro" id="IPR046349">
    <property type="entry name" value="C1-like_sf"/>
</dbReference>
<feature type="domain" description="DC1" evidence="2">
    <location>
        <begin position="126"/>
        <end position="174"/>
    </location>
</feature>